<dbReference type="SUPFAM" id="SSF47823">
    <property type="entry name" value="lambda integrase-like, N-terminal domain"/>
    <property type="match status" value="1"/>
</dbReference>
<dbReference type="Gene3D" id="1.10.150.130">
    <property type="match status" value="1"/>
</dbReference>
<keyword evidence="1" id="KW-0238">DNA-binding</keyword>
<protein>
    <recommendedName>
        <fullName evidence="3">Integrase SAM-like N-terminal domain-containing protein</fullName>
    </recommendedName>
</protein>
<feature type="domain" description="Integrase SAM-like N-terminal" evidence="3">
    <location>
        <begin position="21"/>
        <end position="100"/>
    </location>
</feature>
<organism evidence="4 5">
    <name type="scientific">Micromonospora sicca</name>
    <dbReference type="NCBI Taxonomy" id="2202420"/>
    <lineage>
        <taxon>Bacteria</taxon>
        <taxon>Bacillati</taxon>
        <taxon>Actinomycetota</taxon>
        <taxon>Actinomycetes</taxon>
        <taxon>Micromonosporales</taxon>
        <taxon>Micromonosporaceae</taxon>
        <taxon>Micromonospora</taxon>
    </lineage>
</organism>
<dbReference type="GO" id="GO:0003677">
    <property type="term" value="F:DNA binding"/>
    <property type="evidence" value="ECO:0007669"/>
    <property type="project" value="UniProtKB-KW"/>
</dbReference>
<dbReference type="InterPro" id="IPR010998">
    <property type="entry name" value="Integrase_recombinase_N"/>
</dbReference>
<dbReference type="Pfam" id="PF02899">
    <property type="entry name" value="Phage_int_SAM_1"/>
    <property type="match status" value="1"/>
</dbReference>
<dbReference type="EMBL" id="QGKS01000092">
    <property type="protein sequence ID" value="PWR16853.1"/>
    <property type="molecule type" value="Genomic_DNA"/>
</dbReference>
<dbReference type="RefSeq" id="WP_109800125.1">
    <property type="nucleotide sequence ID" value="NZ_QGKS01000092.1"/>
</dbReference>
<sequence>MCSQGPRRSRVCRCSVEPLCSWFRELALNRRSPKTMRGYGYTALMLLRFLQARGLDLAEADVQDFRRWRLDEAEQTVGEAAWDRDAASIGCLYDLLLRQGVVVRRPWRATTRRQRTLASGTRRDMRVRHMELPDGQGPVYRKSSRKSTSCNQSYRK</sequence>
<dbReference type="InterPro" id="IPR004107">
    <property type="entry name" value="Integrase_SAM-like_N"/>
</dbReference>
<evidence type="ECO:0000313" key="4">
    <source>
        <dbReference type="EMBL" id="PWR16853.1"/>
    </source>
</evidence>
<evidence type="ECO:0000256" key="2">
    <source>
        <dbReference type="SAM" id="MobiDB-lite"/>
    </source>
</evidence>
<feature type="compositionally biased region" description="Basic and acidic residues" evidence="2">
    <location>
        <begin position="121"/>
        <end position="132"/>
    </location>
</feature>
<dbReference type="GO" id="GO:0015074">
    <property type="term" value="P:DNA integration"/>
    <property type="evidence" value="ECO:0007669"/>
    <property type="project" value="InterPro"/>
</dbReference>
<feature type="region of interest" description="Disordered" evidence="2">
    <location>
        <begin position="115"/>
        <end position="156"/>
    </location>
</feature>
<evidence type="ECO:0000313" key="5">
    <source>
        <dbReference type="Proteomes" id="UP000246050"/>
    </source>
</evidence>
<comment type="caution">
    <text evidence="4">The sequence shown here is derived from an EMBL/GenBank/DDBJ whole genome shotgun (WGS) entry which is preliminary data.</text>
</comment>
<reference evidence="4 5" key="1">
    <citation type="submission" date="2018-05" db="EMBL/GenBank/DDBJ databases">
        <title>Micromonosporas from Atacama Desert.</title>
        <authorList>
            <person name="Carro L."/>
            <person name="Golinska P."/>
            <person name="Klenk H.-P."/>
            <person name="Goodfellow M."/>
        </authorList>
    </citation>
    <scope>NUCLEOTIDE SEQUENCE [LARGE SCALE GENOMIC DNA]</scope>
    <source>
        <strain evidence="4 5">4G51</strain>
    </source>
</reference>
<name>A0A317DV36_9ACTN</name>
<accession>A0A317DV36</accession>
<proteinExistence type="predicted"/>
<dbReference type="AlphaFoldDB" id="A0A317DV36"/>
<evidence type="ECO:0000256" key="1">
    <source>
        <dbReference type="ARBA" id="ARBA00023125"/>
    </source>
</evidence>
<gene>
    <name evidence="4" type="ORF">DKT69_03320</name>
</gene>
<dbReference type="Proteomes" id="UP000246050">
    <property type="component" value="Unassembled WGS sequence"/>
</dbReference>
<feature type="compositionally biased region" description="Polar residues" evidence="2">
    <location>
        <begin position="146"/>
        <end position="156"/>
    </location>
</feature>
<evidence type="ECO:0000259" key="3">
    <source>
        <dbReference type="Pfam" id="PF02899"/>
    </source>
</evidence>